<dbReference type="PANTHER" id="PTHR45663:SF11">
    <property type="entry name" value="GEO12009P1"/>
    <property type="match status" value="1"/>
</dbReference>
<dbReference type="PIRSF" id="PIRSF000077">
    <property type="entry name" value="Thioredoxin"/>
    <property type="match status" value="1"/>
</dbReference>
<feature type="disulfide bond" description="Redox-active" evidence="6">
    <location>
        <begin position="14"/>
        <end position="17"/>
    </location>
</feature>
<protein>
    <submittedName>
        <fullName evidence="8">Thioredoxin domain protein</fullName>
    </submittedName>
</protein>
<keyword evidence="9" id="KW-1185">Reference proteome</keyword>
<evidence type="ECO:0000256" key="1">
    <source>
        <dbReference type="ARBA" id="ARBA00022448"/>
    </source>
</evidence>
<feature type="site" description="Contributes to redox potential value" evidence="5">
    <location>
        <position position="16"/>
    </location>
</feature>
<proteinExistence type="predicted"/>
<dbReference type="HOGENOM" id="CLU_090389_10_4_2"/>
<feature type="site" description="Contributes to redox potential value" evidence="5">
    <location>
        <position position="15"/>
    </location>
</feature>
<feature type="domain" description="Thioredoxin" evidence="7">
    <location>
        <begin position="1"/>
        <end position="89"/>
    </location>
</feature>
<feature type="active site" description="Nucleophile" evidence="5">
    <location>
        <position position="14"/>
    </location>
</feature>
<evidence type="ECO:0000256" key="5">
    <source>
        <dbReference type="PIRSR" id="PIRSR000077-1"/>
    </source>
</evidence>
<dbReference type="AlphaFoldDB" id="F7XMT3"/>
<gene>
    <name evidence="8" type="ordered locus">Mzhil_0069</name>
</gene>
<keyword evidence="4 6" id="KW-0676">Redox-active center</keyword>
<dbReference type="Pfam" id="PF00085">
    <property type="entry name" value="Thioredoxin"/>
    <property type="match status" value="1"/>
</dbReference>
<keyword evidence="1" id="KW-0813">Transport</keyword>
<dbReference type="CDD" id="cd02947">
    <property type="entry name" value="TRX_family"/>
    <property type="match status" value="1"/>
</dbReference>
<dbReference type="InterPro" id="IPR036249">
    <property type="entry name" value="Thioredoxin-like_sf"/>
</dbReference>
<dbReference type="Gene3D" id="3.40.30.10">
    <property type="entry name" value="Glutaredoxin"/>
    <property type="match status" value="1"/>
</dbReference>
<evidence type="ECO:0000256" key="2">
    <source>
        <dbReference type="ARBA" id="ARBA00022982"/>
    </source>
</evidence>
<dbReference type="InterPro" id="IPR005746">
    <property type="entry name" value="Thioredoxin"/>
</dbReference>
<dbReference type="SUPFAM" id="SSF52833">
    <property type="entry name" value="Thioredoxin-like"/>
    <property type="match status" value="1"/>
</dbReference>
<keyword evidence="2" id="KW-0249">Electron transport</keyword>
<dbReference type="PANTHER" id="PTHR45663">
    <property type="entry name" value="GEO12009P1"/>
    <property type="match status" value="1"/>
</dbReference>
<feature type="active site" description="Nucleophile" evidence="5">
    <location>
        <position position="17"/>
    </location>
</feature>
<evidence type="ECO:0000313" key="9">
    <source>
        <dbReference type="Proteomes" id="UP000006622"/>
    </source>
</evidence>
<evidence type="ECO:0000256" key="6">
    <source>
        <dbReference type="PIRSR" id="PIRSR000077-4"/>
    </source>
</evidence>
<dbReference type="GO" id="GO:0015035">
    <property type="term" value="F:protein-disulfide reductase activity"/>
    <property type="evidence" value="ECO:0007669"/>
    <property type="project" value="InterPro"/>
</dbReference>
<dbReference type="EMBL" id="CP002101">
    <property type="protein sequence ID" value="AEH59950.1"/>
    <property type="molecule type" value="Genomic_DNA"/>
</dbReference>
<keyword evidence="3 6" id="KW-1015">Disulfide bond</keyword>
<dbReference type="KEGG" id="mzh:Mzhil_0069"/>
<dbReference type="STRING" id="679901.Mzhil_0069"/>
<organism evidence="8 9">
    <name type="scientific">Methanosalsum zhilinae (strain DSM 4017 / NBRC 107636 / OCM 62 / WeN5)</name>
    <name type="common">Methanohalophilus zhilinae</name>
    <dbReference type="NCBI Taxonomy" id="679901"/>
    <lineage>
        <taxon>Archaea</taxon>
        <taxon>Methanobacteriati</taxon>
        <taxon>Methanobacteriota</taxon>
        <taxon>Stenosarchaea group</taxon>
        <taxon>Methanomicrobia</taxon>
        <taxon>Methanosarcinales</taxon>
        <taxon>Methanosarcinaceae</taxon>
        <taxon>Methanosalsum</taxon>
    </lineage>
</organism>
<dbReference type="Proteomes" id="UP000006622">
    <property type="component" value="Chromosome"/>
</dbReference>
<dbReference type="PROSITE" id="PS51352">
    <property type="entry name" value="THIOREDOXIN_2"/>
    <property type="match status" value="1"/>
</dbReference>
<evidence type="ECO:0000259" key="7">
    <source>
        <dbReference type="PROSITE" id="PS51352"/>
    </source>
</evidence>
<dbReference type="PRINTS" id="PR00421">
    <property type="entry name" value="THIOREDOXIN"/>
</dbReference>
<dbReference type="InterPro" id="IPR013766">
    <property type="entry name" value="Thioredoxin_domain"/>
</dbReference>
<dbReference type="GO" id="GO:0005737">
    <property type="term" value="C:cytoplasm"/>
    <property type="evidence" value="ECO:0007669"/>
    <property type="project" value="TreeGrafter"/>
</dbReference>
<dbReference type="InterPro" id="IPR017937">
    <property type="entry name" value="Thioredoxin_CS"/>
</dbReference>
<evidence type="ECO:0000256" key="3">
    <source>
        <dbReference type="ARBA" id="ARBA00023157"/>
    </source>
</evidence>
<dbReference type="PROSITE" id="PS00194">
    <property type="entry name" value="THIOREDOXIN_1"/>
    <property type="match status" value="1"/>
</dbReference>
<feature type="site" description="Deprotonates C-terminal active site Cys" evidence="5">
    <location>
        <position position="8"/>
    </location>
</feature>
<accession>F7XMT3</accession>
<evidence type="ECO:0000313" key="8">
    <source>
        <dbReference type="EMBL" id="AEH59950.1"/>
    </source>
</evidence>
<sequence>MGKPILMDFTATWCGPCKMQKPILEELKEEMGDKVEIKEIDVDQNGDLAGKFGIRVVPTLVIEKDGAEVKRFTGVTKAEVLRGELEKVL</sequence>
<evidence type="ECO:0000256" key="4">
    <source>
        <dbReference type="ARBA" id="ARBA00023284"/>
    </source>
</evidence>
<dbReference type="OrthoDB" id="35385at2157"/>
<name>F7XMT3_METZD</name>
<reference evidence="8" key="1">
    <citation type="submission" date="2010-07" db="EMBL/GenBank/DDBJ databases">
        <title>The complete genome of Methanosalsum zhilinae DSM 4017.</title>
        <authorList>
            <consortium name="US DOE Joint Genome Institute (JGI-PGF)"/>
            <person name="Lucas S."/>
            <person name="Copeland A."/>
            <person name="Lapidus A."/>
            <person name="Glavina del Rio T."/>
            <person name="Dalin E."/>
            <person name="Tice H."/>
            <person name="Bruce D."/>
            <person name="Goodwin L."/>
            <person name="Pitluck S."/>
            <person name="Kyrpides N."/>
            <person name="Mavromatis K."/>
            <person name="Ovchinnikova G."/>
            <person name="Daligault H."/>
            <person name="Detter J.C."/>
            <person name="Han C."/>
            <person name="Tapia R."/>
            <person name="Larimer F."/>
            <person name="Land M."/>
            <person name="Hauser L."/>
            <person name="Markowitz V."/>
            <person name="Cheng J.-F."/>
            <person name="Hugenholtz P."/>
            <person name="Woyke T."/>
            <person name="Wu D."/>
            <person name="Spring S."/>
            <person name="Schueler E."/>
            <person name="Brambilla E."/>
            <person name="Klenk H.-P."/>
            <person name="Eisen J.A."/>
        </authorList>
    </citation>
    <scope>NUCLEOTIDE SEQUENCE</scope>
    <source>
        <strain evidence="8">DSM 4017</strain>
    </source>
</reference>